<dbReference type="NCBIfam" id="TIGR02937">
    <property type="entry name" value="sigma70-ECF"/>
    <property type="match status" value="1"/>
</dbReference>
<dbReference type="SUPFAM" id="SSF88946">
    <property type="entry name" value="Sigma2 domain of RNA polymerase sigma factors"/>
    <property type="match status" value="1"/>
</dbReference>
<evidence type="ECO:0000313" key="8">
    <source>
        <dbReference type="Proteomes" id="UP000761264"/>
    </source>
</evidence>
<dbReference type="PANTHER" id="PTHR43133">
    <property type="entry name" value="RNA POLYMERASE ECF-TYPE SIGMA FACTO"/>
    <property type="match status" value="1"/>
</dbReference>
<reference evidence="7" key="1">
    <citation type="submission" date="2020-03" db="EMBL/GenBank/DDBJ databases">
        <title>Genome of Pelagibius litoralis DSM 21314T.</title>
        <authorList>
            <person name="Wang G."/>
        </authorList>
    </citation>
    <scope>NUCLEOTIDE SEQUENCE</scope>
    <source>
        <strain evidence="7">DSM 21314</strain>
    </source>
</reference>
<name>A0A967C3B7_9PROT</name>
<evidence type="ECO:0000313" key="7">
    <source>
        <dbReference type="EMBL" id="NIA67705.1"/>
    </source>
</evidence>
<accession>A0A967C3B7</accession>
<evidence type="ECO:0000259" key="5">
    <source>
        <dbReference type="Pfam" id="PF04542"/>
    </source>
</evidence>
<dbReference type="InterPro" id="IPR007627">
    <property type="entry name" value="RNA_pol_sigma70_r2"/>
</dbReference>
<evidence type="ECO:0000256" key="3">
    <source>
        <dbReference type="ARBA" id="ARBA00023082"/>
    </source>
</evidence>
<dbReference type="GO" id="GO:0016987">
    <property type="term" value="F:sigma factor activity"/>
    <property type="evidence" value="ECO:0007669"/>
    <property type="project" value="UniProtKB-KW"/>
</dbReference>
<keyword evidence="2" id="KW-0805">Transcription regulation</keyword>
<dbReference type="CDD" id="cd06171">
    <property type="entry name" value="Sigma70_r4"/>
    <property type="match status" value="1"/>
</dbReference>
<dbReference type="Pfam" id="PF04542">
    <property type="entry name" value="Sigma70_r2"/>
    <property type="match status" value="1"/>
</dbReference>
<evidence type="ECO:0000256" key="1">
    <source>
        <dbReference type="ARBA" id="ARBA00010641"/>
    </source>
</evidence>
<evidence type="ECO:0000256" key="4">
    <source>
        <dbReference type="ARBA" id="ARBA00023163"/>
    </source>
</evidence>
<dbReference type="InterPro" id="IPR014284">
    <property type="entry name" value="RNA_pol_sigma-70_dom"/>
</dbReference>
<dbReference type="Pfam" id="PF08281">
    <property type="entry name" value="Sigma70_r4_2"/>
    <property type="match status" value="1"/>
</dbReference>
<organism evidence="7 8">
    <name type="scientific">Pelagibius litoralis</name>
    <dbReference type="NCBI Taxonomy" id="374515"/>
    <lineage>
        <taxon>Bacteria</taxon>
        <taxon>Pseudomonadati</taxon>
        <taxon>Pseudomonadota</taxon>
        <taxon>Alphaproteobacteria</taxon>
        <taxon>Rhodospirillales</taxon>
        <taxon>Rhodovibrionaceae</taxon>
        <taxon>Pelagibius</taxon>
    </lineage>
</organism>
<keyword evidence="4" id="KW-0804">Transcription</keyword>
<proteinExistence type="inferred from homology"/>
<dbReference type="InterPro" id="IPR036388">
    <property type="entry name" value="WH-like_DNA-bd_sf"/>
</dbReference>
<dbReference type="Gene3D" id="1.10.1740.10">
    <property type="match status" value="1"/>
</dbReference>
<dbReference type="RefSeq" id="WP_167221506.1">
    <property type="nucleotide sequence ID" value="NZ_JAAQPH010000002.1"/>
</dbReference>
<comment type="similarity">
    <text evidence="1">Belongs to the sigma-70 factor family. ECF subfamily.</text>
</comment>
<keyword evidence="8" id="KW-1185">Reference proteome</keyword>
<protein>
    <submittedName>
        <fullName evidence="7">RNA polymerase sigma factor</fullName>
    </submittedName>
</protein>
<dbReference type="InterPro" id="IPR013324">
    <property type="entry name" value="RNA_pol_sigma_r3/r4-like"/>
</dbReference>
<dbReference type="GO" id="GO:0006352">
    <property type="term" value="P:DNA-templated transcription initiation"/>
    <property type="evidence" value="ECO:0007669"/>
    <property type="project" value="InterPro"/>
</dbReference>
<dbReference type="InterPro" id="IPR039425">
    <property type="entry name" value="RNA_pol_sigma-70-like"/>
</dbReference>
<dbReference type="Proteomes" id="UP000761264">
    <property type="component" value="Unassembled WGS sequence"/>
</dbReference>
<keyword evidence="3" id="KW-0731">Sigma factor</keyword>
<dbReference type="InterPro" id="IPR013249">
    <property type="entry name" value="RNA_pol_sigma70_r4_t2"/>
</dbReference>
<dbReference type="EMBL" id="JAAQPH010000002">
    <property type="protein sequence ID" value="NIA67705.1"/>
    <property type="molecule type" value="Genomic_DNA"/>
</dbReference>
<dbReference type="PANTHER" id="PTHR43133:SF25">
    <property type="entry name" value="RNA POLYMERASE SIGMA FACTOR RFAY-RELATED"/>
    <property type="match status" value="1"/>
</dbReference>
<dbReference type="GO" id="GO:0003677">
    <property type="term" value="F:DNA binding"/>
    <property type="evidence" value="ECO:0007669"/>
    <property type="project" value="InterPro"/>
</dbReference>
<feature type="domain" description="RNA polymerase sigma-70 region 2" evidence="5">
    <location>
        <begin position="17"/>
        <end position="80"/>
    </location>
</feature>
<evidence type="ECO:0000256" key="2">
    <source>
        <dbReference type="ARBA" id="ARBA00023015"/>
    </source>
</evidence>
<dbReference type="Gene3D" id="1.10.10.10">
    <property type="entry name" value="Winged helix-like DNA-binding domain superfamily/Winged helix DNA-binding domain"/>
    <property type="match status" value="1"/>
</dbReference>
<evidence type="ECO:0000259" key="6">
    <source>
        <dbReference type="Pfam" id="PF08281"/>
    </source>
</evidence>
<feature type="domain" description="RNA polymerase sigma factor 70 region 4 type 2" evidence="6">
    <location>
        <begin position="109"/>
        <end position="161"/>
    </location>
</feature>
<dbReference type="SUPFAM" id="SSF88659">
    <property type="entry name" value="Sigma3 and sigma4 domains of RNA polymerase sigma factors"/>
    <property type="match status" value="1"/>
</dbReference>
<comment type="caution">
    <text evidence="7">The sequence shown here is derived from an EMBL/GenBank/DDBJ whole genome shotgun (WGS) entry which is preliminary data.</text>
</comment>
<dbReference type="AlphaFoldDB" id="A0A967C3B7"/>
<sequence>MPDKKAARARLAQEIQGFHPRLWRYCLALSGERTAAEDLCQSACLRALEKSDQLQPASNSDRWVFRIARNLWFNQLRAEKVRRGGGLVASDDIALASPDPNAETNIFHAEVLRAVMALPEAQRITVFLVYVEGFSYKEAAEHLQIPIGTVMSRLAAARSKLAAYNPNADAATRQSL</sequence>
<dbReference type="InterPro" id="IPR013325">
    <property type="entry name" value="RNA_pol_sigma_r2"/>
</dbReference>
<gene>
    <name evidence="7" type="ORF">HBA54_03800</name>
</gene>